<accession>A0AAJ3H973</accession>
<proteinExistence type="predicted"/>
<dbReference type="AlphaFoldDB" id="A0AAJ3H973"/>
<evidence type="ECO:0000313" key="2">
    <source>
        <dbReference type="Proteomes" id="UP000546584"/>
    </source>
</evidence>
<comment type="caution">
    <text evidence="1">The sequence shown here is derived from an EMBL/GenBank/DDBJ whole genome shotgun (WGS) entry which is preliminary data.</text>
</comment>
<organism evidence="1 2">
    <name type="scientific">Pseudomonas yamanorum</name>
    <dbReference type="NCBI Taxonomy" id="515393"/>
    <lineage>
        <taxon>Bacteria</taxon>
        <taxon>Pseudomonadati</taxon>
        <taxon>Pseudomonadota</taxon>
        <taxon>Gammaproteobacteria</taxon>
        <taxon>Pseudomonadales</taxon>
        <taxon>Pseudomonadaceae</taxon>
        <taxon>Pseudomonas</taxon>
    </lineage>
</organism>
<name>A0AAJ3H973_9PSED</name>
<dbReference type="Proteomes" id="UP000546584">
    <property type="component" value="Unassembled WGS sequence"/>
</dbReference>
<sequence length="261" mass="29503">MSASWKADELVLTRSDNQNRFKHNFLKQAVCELRFPTLIELGEQRPPSSFVKALRKDYPILEMNNEFTLGVGSNSAGSSNVHVFRSAKSNWSISLKENSIAIETTTYSGFSNLRERILQVIDAAEKIIDSDFFTRIGLRYINILKTSDEDITAWVNPLLTASITSRHFIGINDFGGRMQLLADDGGCLLQHGIQLNHGNPEQPVRPSYLIDTDTYRTEVLVSDALDAVDVMHRQAFDIFDWSITEKAREFLSTDLRSRKGV</sequence>
<gene>
    <name evidence="1" type="ORF">HX826_21310</name>
</gene>
<evidence type="ECO:0000313" key="1">
    <source>
        <dbReference type="EMBL" id="NWD44422.1"/>
    </source>
</evidence>
<dbReference type="NCBIfam" id="TIGR04255">
    <property type="entry name" value="sporadTIGR04255"/>
    <property type="match status" value="1"/>
</dbReference>
<dbReference type="InterPro" id="IPR026349">
    <property type="entry name" value="CHP04255"/>
</dbReference>
<protein>
    <submittedName>
        <fullName evidence="1">TIGR04255 family protein</fullName>
    </submittedName>
</protein>
<reference evidence="1 2" key="1">
    <citation type="submission" date="2020-04" db="EMBL/GenBank/DDBJ databases">
        <title>Molecular characterization of pseudomonads from Agaricus bisporus reveal novel blotch 2 pathogens in Western Europe.</title>
        <authorList>
            <person name="Taparia T."/>
            <person name="Krijger M."/>
            <person name="Haynes E."/>
            <person name="Elpinstone J.G."/>
            <person name="Noble R."/>
            <person name="Van Der Wolf J."/>
        </authorList>
    </citation>
    <scope>NUCLEOTIDE SEQUENCE [LARGE SCALE GENOMIC DNA]</scope>
    <source>
        <strain evidence="1 2">IPO3753</strain>
    </source>
</reference>
<dbReference type="RefSeq" id="WP_177026823.1">
    <property type="nucleotide sequence ID" value="NZ_JACAQR010000030.1"/>
</dbReference>
<dbReference type="EMBL" id="JACAQR010000030">
    <property type="protein sequence ID" value="NWD44422.1"/>
    <property type="molecule type" value="Genomic_DNA"/>
</dbReference>